<protein>
    <recommendedName>
        <fullName evidence="4">SWIM-type domain-containing protein</fullName>
    </recommendedName>
</protein>
<accession>A0A2H5Y7M4</accession>
<organism evidence="2 3">
    <name type="scientific">Candidatus Thermoflexus japonica</name>
    <dbReference type="NCBI Taxonomy" id="2035417"/>
    <lineage>
        <taxon>Bacteria</taxon>
        <taxon>Bacillati</taxon>
        <taxon>Chloroflexota</taxon>
        <taxon>Thermoflexia</taxon>
        <taxon>Thermoflexales</taxon>
        <taxon>Thermoflexaceae</taxon>
        <taxon>Thermoflexus</taxon>
    </lineage>
</organism>
<dbReference type="AlphaFoldDB" id="A0A2H5Y7M4"/>
<reference evidence="3" key="1">
    <citation type="submission" date="2017-09" db="EMBL/GenBank/DDBJ databases">
        <title>Metaegenomics of thermophilic ammonia-oxidizing enrichment culture.</title>
        <authorList>
            <person name="Kato S."/>
            <person name="Suzuki K."/>
        </authorList>
    </citation>
    <scope>NUCLEOTIDE SEQUENCE [LARGE SCALE GENOMIC DNA]</scope>
</reference>
<evidence type="ECO:0000256" key="1">
    <source>
        <dbReference type="SAM" id="MobiDB-lite"/>
    </source>
</evidence>
<comment type="caution">
    <text evidence="2">The sequence shown here is derived from an EMBL/GenBank/DDBJ whole genome shotgun (WGS) entry which is preliminary data.</text>
</comment>
<name>A0A2H5Y7M4_9CHLR</name>
<evidence type="ECO:0008006" key="4">
    <source>
        <dbReference type="Google" id="ProtNLM"/>
    </source>
</evidence>
<proteinExistence type="predicted"/>
<gene>
    <name evidence="2" type="ORF">HRbin22_01694</name>
</gene>
<evidence type="ECO:0000313" key="3">
    <source>
        <dbReference type="Proteomes" id="UP000236642"/>
    </source>
</evidence>
<sequence>MGVDRRLDGFPRSLLVEAFRLWSAGWIHWRSGDGDTLLATVSPPSRSKASTGVSREMKWRRPRPGGEIHLEALRERGCGCRSRKPCAHEVAAWLALLLDIGPAPEEGLEDLQRLEAQLEQRTTMELLRMARLRGWPLPRGRKPELARRLAARFFLYFRLGLWREELDPELEGLLGLIRLLGAERVDLEGLEARWIRWTGGERRAFRQIWNRAIRKGWLIPCALGHEARPRPHAHLAAALEISALPAPVFPITVYRGFPPDRIVAAPPIASLLREAHRGRLPPRMGIALRVHPRASMFPWLWGWPHDPEEVDALLARHPWGPPPYEWITVPVNWLASEAVEAVVEWIGLPWEGAAFLVEALWRLSGAPLGESFPAAPALGEMDDGEIMDRLWHLWRSGATLFEILWLQRRDPTVRLLRSIGWAGGMEQLYYEWGLGRQALIRLLNGLPDEWVEWTDVARALEAVQPPGFAGPALDRPWRLVRGYPVQEPLLLADHVRAYLEGSLFWLGVVALAYEGDALRAFRLTPRGRRWIQGETGPGASTAEGALEQVSLPETRWLDERTWSVRPGPESARLLGLSTRLGRPMGSPFVFTLDEARIERVLREGYRPEEILALLEASGLPPTPHLQRALQEAWARLSRVQVFENVTLLEAGDPLILRELLAATSLESAILGWLAPNLVIIEESALERLRKEMHARGYYPTIVRD</sequence>
<feature type="compositionally biased region" description="Polar residues" evidence="1">
    <location>
        <begin position="42"/>
        <end position="53"/>
    </location>
</feature>
<evidence type="ECO:0000313" key="2">
    <source>
        <dbReference type="EMBL" id="GBD09440.1"/>
    </source>
</evidence>
<dbReference type="Proteomes" id="UP000236642">
    <property type="component" value="Unassembled WGS sequence"/>
</dbReference>
<feature type="region of interest" description="Disordered" evidence="1">
    <location>
        <begin position="41"/>
        <end position="60"/>
    </location>
</feature>
<dbReference type="EMBL" id="BEHY01000042">
    <property type="protein sequence ID" value="GBD09440.1"/>
    <property type="molecule type" value="Genomic_DNA"/>
</dbReference>